<accession>A0A369JQ70</accession>
<protein>
    <submittedName>
        <fullName evidence="3">Uncharacterized protein</fullName>
    </submittedName>
</protein>
<dbReference type="PANTHER" id="PTHR22904">
    <property type="entry name" value="TPR REPEAT CONTAINING PROTEIN"/>
    <property type="match status" value="1"/>
</dbReference>
<evidence type="ECO:0000256" key="1">
    <source>
        <dbReference type="ARBA" id="ARBA00022737"/>
    </source>
</evidence>
<dbReference type="InterPro" id="IPR011990">
    <property type="entry name" value="TPR-like_helical_dom_sf"/>
</dbReference>
<gene>
    <name evidence="3" type="ORF">Hypma_008832</name>
</gene>
<dbReference type="STRING" id="39966.A0A369JQ70"/>
<reference evidence="3" key="1">
    <citation type="submission" date="2018-04" db="EMBL/GenBank/DDBJ databases">
        <title>Whole genome sequencing of Hypsizygus marmoreus.</title>
        <authorList>
            <person name="Choi I.-G."/>
            <person name="Min B."/>
            <person name="Kim J.-G."/>
            <person name="Kim S."/>
            <person name="Oh Y.-L."/>
            <person name="Kong W.-S."/>
            <person name="Park H."/>
            <person name="Jeong J."/>
            <person name="Song E.-S."/>
        </authorList>
    </citation>
    <scope>NUCLEOTIDE SEQUENCE [LARGE SCALE GENOMIC DNA]</scope>
    <source>
        <strain evidence="3">51987-8</strain>
    </source>
</reference>
<dbReference type="PANTHER" id="PTHR22904:SF523">
    <property type="entry name" value="STRESS-INDUCED-PHOSPHOPROTEIN 1"/>
    <property type="match status" value="1"/>
</dbReference>
<sequence>MAGEKRGGPRGQKPMDYGGMDPRLMASLVSKIPKNAVTGRVDLPDIMKYMSQHPDEMDALMASVKDLDLESKNVDFSTYDFPSLAPTIKHESFWVLQLEHLGMVDASGRPRDPAAAHTSSGVRHTFMIYCYDDQEQYRVTHECDGLPTSTTVLQVLQRAIAKPLPPLKPALPWLLLLSIKFEPHISDLKPFLDSLPAPFHWRLETRTEADSLKEGIYQLNENGAQKALESAHKLKASGNASFGRKDRTSALKAYSDAINALDDVLAMTPDIKDEKQAKKQLAICFGNRAAAYLMPGEGMDAVKALHDGEAAEAADPSYAKAYIRQATAQQIMGKSQMAKDVIARALRLPGLEDDGGLVDRLIELYTDGKGLSDNEEVFKNWTLDICINDARSSKRLRGIKGEWRRRLDAQFAKWKR</sequence>
<proteinExistence type="predicted"/>
<comment type="caution">
    <text evidence="3">The sequence shown here is derived from an EMBL/GenBank/DDBJ whole genome shotgun (WGS) entry which is preliminary data.</text>
</comment>
<dbReference type="OrthoDB" id="2942533at2759"/>
<evidence type="ECO:0000313" key="3">
    <source>
        <dbReference type="EMBL" id="RDB23978.1"/>
    </source>
</evidence>
<dbReference type="Proteomes" id="UP000076154">
    <property type="component" value="Unassembled WGS sequence"/>
</dbReference>
<dbReference type="AlphaFoldDB" id="A0A369JQ70"/>
<name>A0A369JQ70_HYPMA</name>
<keyword evidence="1" id="KW-0677">Repeat</keyword>
<dbReference type="SUPFAM" id="SSF48452">
    <property type="entry name" value="TPR-like"/>
    <property type="match status" value="1"/>
</dbReference>
<keyword evidence="4" id="KW-1185">Reference proteome</keyword>
<evidence type="ECO:0000256" key="2">
    <source>
        <dbReference type="ARBA" id="ARBA00022803"/>
    </source>
</evidence>
<dbReference type="InParanoid" id="A0A369JQ70"/>
<dbReference type="EMBL" id="LUEZ02000045">
    <property type="protein sequence ID" value="RDB23978.1"/>
    <property type="molecule type" value="Genomic_DNA"/>
</dbReference>
<dbReference type="GO" id="GO:0051879">
    <property type="term" value="F:Hsp90 protein binding"/>
    <property type="evidence" value="ECO:0007669"/>
    <property type="project" value="TreeGrafter"/>
</dbReference>
<evidence type="ECO:0000313" key="4">
    <source>
        <dbReference type="Proteomes" id="UP000076154"/>
    </source>
</evidence>
<keyword evidence="2" id="KW-0802">TPR repeat</keyword>
<dbReference type="Gene3D" id="1.25.40.10">
    <property type="entry name" value="Tetratricopeptide repeat domain"/>
    <property type="match status" value="1"/>
</dbReference>
<organism evidence="3 4">
    <name type="scientific">Hypsizygus marmoreus</name>
    <name type="common">White beech mushroom</name>
    <name type="synonym">Agaricus marmoreus</name>
    <dbReference type="NCBI Taxonomy" id="39966"/>
    <lineage>
        <taxon>Eukaryota</taxon>
        <taxon>Fungi</taxon>
        <taxon>Dikarya</taxon>
        <taxon>Basidiomycota</taxon>
        <taxon>Agaricomycotina</taxon>
        <taxon>Agaricomycetes</taxon>
        <taxon>Agaricomycetidae</taxon>
        <taxon>Agaricales</taxon>
        <taxon>Tricholomatineae</taxon>
        <taxon>Lyophyllaceae</taxon>
        <taxon>Hypsizygus</taxon>
    </lineage>
</organism>